<evidence type="ECO:0000256" key="2">
    <source>
        <dbReference type="ARBA" id="ARBA00022475"/>
    </source>
</evidence>
<sequence>MSVTESHPDSSQPDPSHSDVSGQGTGHERDGARDSSDVVSGDRAVRREARKNQFHAVHDTSKSAGIVSRGVGAVIDLIVVLVIMSAIYLGVVMARLLYNVHDFSMPSTNGFFTIGAFIVVSIVYLASCWAVSGRTLGSVVMGIRVVNRKGNRLRPTIAVLRSVICVFFAIGLLWVGVDSRRRSVADVLLRTRVVYSR</sequence>
<evidence type="ECO:0000256" key="6">
    <source>
        <dbReference type="SAM" id="MobiDB-lite"/>
    </source>
</evidence>
<dbReference type="PANTHER" id="PTHR36115:SF6">
    <property type="entry name" value="PROLINE-RICH ANTIGEN HOMOLOG"/>
    <property type="match status" value="1"/>
</dbReference>
<feature type="domain" description="RDD" evidence="8">
    <location>
        <begin position="64"/>
        <end position="188"/>
    </location>
</feature>
<organism evidence="9 10">
    <name type="scientific">Gordonia otitidis (strain DSM 44809 / CCUG 52243 / JCM 12355 / NBRC 100426 / IFM 10032)</name>
    <dbReference type="NCBI Taxonomy" id="1108044"/>
    <lineage>
        <taxon>Bacteria</taxon>
        <taxon>Bacillati</taxon>
        <taxon>Actinomycetota</taxon>
        <taxon>Actinomycetes</taxon>
        <taxon>Mycobacteriales</taxon>
        <taxon>Gordoniaceae</taxon>
        <taxon>Gordonia</taxon>
    </lineage>
</organism>
<reference evidence="9" key="1">
    <citation type="submission" date="2012-02" db="EMBL/GenBank/DDBJ databases">
        <title>Whole genome shotgun sequence of Gordonia otitidis NBRC 100426.</title>
        <authorList>
            <person name="Yoshida I."/>
            <person name="Hosoyama A."/>
            <person name="Tsuchikane K."/>
            <person name="Katsumata H."/>
            <person name="Yamazaki S."/>
            <person name="Fujita N."/>
        </authorList>
    </citation>
    <scope>NUCLEOTIDE SEQUENCE [LARGE SCALE GENOMIC DNA]</scope>
    <source>
        <strain evidence="9">NBRC 100426</strain>
    </source>
</reference>
<keyword evidence="3 7" id="KW-0812">Transmembrane</keyword>
<keyword evidence="4 7" id="KW-1133">Transmembrane helix</keyword>
<evidence type="ECO:0000313" key="10">
    <source>
        <dbReference type="Proteomes" id="UP000005038"/>
    </source>
</evidence>
<comment type="caution">
    <text evidence="9">The sequence shown here is derived from an EMBL/GenBank/DDBJ whole genome shotgun (WGS) entry which is preliminary data.</text>
</comment>
<dbReference type="AlphaFoldDB" id="H5TLR6"/>
<protein>
    <recommendedName>
        <fullName evidence="8">RDD domain-containing protein</fullName>
    </recommendedName>
</protein>
<dbReference type="InterPro" id="IPR051791">
    <property type="entry name" value="Pra-immunoreactive"/>
</dbReference>
<feature type="transmembrane region" description="Helical" evidence="7">
    <location>
        <begin position="110"/>
        <end position="131"/>
    </location>
</feature>
<dbReference type="RefSeq" id="WP_007238661.1">
    <property type="nucleotide sequence ID" value="NZ_BAFB01000108.1"/>
</dbReference>
<evidence type="ECO:0000259" key="8">
    <source>
        <dbReference type="Pfam" id="PF06271"/>
    </source>
</evidence>
<evidence type="ECO:0000313" key="9">
    <source>
        <dbReference type="EMBL" id="GAB34424.1"/>
    </source>
</evidence>
<dbReference type="EMBL" id="BAFB01000108">
    <property type="protein sequence ID" value="GAB34424.1"/>
    <property type="molecule type" value="Genomic_DNA"/>
</dbReference>
<feature type="region of interest" description="Disordered" evidence="6">
    <location>
        <begin position="1"/>
        <end position="42"/>
    </location>
</feature>
<feature type="compositionally biased region" description="Basic and acidic residues" evidence="6">
    <location>
        <begin position="26"/>
        <end position="36"/>
    </location>
</feature>
<dbReference type="GO" id="GO:0005886">
    <property type="term" value="C:plasma membrane"/>
    <property type="evidence" value="ECO:0007669"/>
    <property type="project" value="UniProtKB-SubCell"/>
</dbReference>
<dbReference type="PANTHER" id="PTHR36115">
    <property type="entry name" value="PROLINE-RICH ANTIGEN HOMOLOG-RELATED"/>
    <property type="match status" value="1"/>
</dbReference>
<feature type="compositionally biased region" description="Low complexity" evidence="6">
    <location>
        <begin position="9"/>
        <end position="21"/>
    </location>
</feature>
<dbReference type="Proteomes" id="UP000005038">
    <property type="component" value="Unassembled WGS sequence"/>
</dbReference>
<keyword evidence="10" id="KW-1185">Reference proteome</keyword>
<keyword evidence="2" id="KW-1003">Cell membrane</keyword>
<evidence type="ECO:0000256" key="4">
    <source>
        <dbReference type="ARBA" id="ARBA00022989"/>
    </source>
</evidence>
<evidence type="ECO:0000256" key="7">
    <source>
        <dbReference type="SAM" id="Phobius"/>
    </source>
</evidence>
<evidence type="ECO:0000256" key="5">
    <source>
        <dbReference type="ARBA" id="ARBA00023136"/>
    </source>
</evidence>
<evidence type="ECO:0000256" key="3">
    <source>
        <dbReference type="ARBA" id="ARBA00022692"/>
    </source>
</evidence>
<accession>H5TLR6</accession>
<evidence type="ECO:0000256" key="1">
    <source>
        <dbReference type="ARBA" id="ARBA00004651"/>
    </source>
</evidence>
<proteinExistence type="predicted"/>
<feature type="transmembrane region" description="Helical" evidence="7">
    <location>
        <begin position="71"/>
        <end position="98"/>
    </location>
</feature>
<comment type="subcellular location">
    <subcellularLocation>
        <location evidence="1">Cell membrane</location>
        <topology evidence="1">Multi-pass membrane protein</topology>
    </subcellularLocation>
</comment>
<dbReference type="OrthoDB" id="5245023at2"/>
<dbReference type="InterPro" id="IPR010432">
    <property type="entry name" value="RDD"/>
</dbReference>
<name>H5TLR6_GORO1</name>
<dbReference type="STRING" id="1108044.GOOTI_108_00160"/>
<feature type="transmembrane region" description="Helical" evidence="7">
    <location>
        <begin position="158"/>
        <end position="177"/>
    </location>
</feature>
<gene>
    <name evidence="9" type="ORF">GOOTI_108_00160</name>
</gene>
<dbReference type="Pfam" id="PF06271">
    <property type="entry name" value="RDD"/>
    <property type="match status" value="1"/>
</dbReference>
<keyword evidence="5 7" id="KW-0472">Membrane</keyword>